<keyword evidence="2" id="KW-1185">Reference proteome</keyword>
<reference evidence="1 2" key="1">
    <citation type="submission" date="2016-04" db="EMBL/GenBank/DDBJ databases">
        <title>First whole genome shotgun sequence of the bacterium Enteractinococcus sp. strain UASWS1574.</title>
        <authorList>
            <person name="Crovadore J."/>
            <person name="Chablais R."/>
            <person name="Lefort F."/>
        </authorList>
    </citation>
    <scope>NUCLEOTIDE SEQUENCE [LARGE SCALE GENOMIC DNA]</scope>
    <source>
        <strain evidence="1 2">UASWS1574</strain>
    </source>
</reference>
<dbReference type="EMBL" id="LXEY01000012">
    <property type="protein sequence ID" value="OAV62460.1"/>
    <property type="molecule type" value="Genomic_DNA"/>
</dbReference>
<protein>
    <submittedName>
        <fullName evidence="1">Uncharacterized protein</fullName>
    </submittedName>
</protein>
<dbReference type="RefSeq" id="WP_043057156.1">
    <property type="nucleotide sequence ID" value="NZ_LXEY01000012.1"/>
</dbReference>
<proteinExistence type="predicted"/>
<accession>A0A1B7M1M5</accession>
<evidence type="ECO:0000313" key="2">
    <source>
        <dbReference type="Proteomes" id="UP000078292"/>
    </source>
</evidence>
<organism evidence="1 2">
    <name type="scientific">Enteractinococcus helveticum</name>
    <dbReference type="NCBI Taxonomy" id="1837282"/>
    <lineage>
        <taxon>Bacteria</taxon>
        <taxon>Bacillati</taxon>
        <taxon>Actinomycetota</taxon>
        <taxon>Actinomycetes</taxon>
        <taxon>Micrococcales</taxon>
        <taxon>Micrococcaceae</taxon>
    </lineage>
</organism>
<evidence type="ECO:0000313" key="1">
    <source>
        <dbReference type="EMBL" id="OAV62460.1"/>
    </source>
</evidence>
<dbReference type="OrthoDB" id="4793740at2"/>
<gene>
    <name evidence="1" type="ORF">A6F49_07075</name>
</gene>
<dbReference type="AlphaFoldDB" id="A0A1B7M1M5"/>
<dbReference type="Proteomes" id="UP000078292">
    <property type="component" value="Unassembled WGS sequence"/>
</dbReference>
<sequence length="130" mass="14310">MGFELFSRRVAALTKEPIATVQKSGTIGLNAAAHEMIDQAMMVEFLFDRQRNVLALRPVDDSPHGYKLRKPSETGYTSVFAAALFDAYEIDVSESRRFVPFIENGMLCIDLAGSYTPAGRSSQSPDASED</sequence>
<comment type="caution">
    <text evidence="1">The sequence shown here is derived from an EMBL/GenBank/DDBJ whole genome shotgun (WGS) entry which is preliminary data.</text>
</comment>
<name>A0A1B7M1M5_9MICC</name>